<evidence type="ECO:0000313" key="2">
    <source>
        <dbReference type="Proteomes" id="UP000837675"/>
    </source>
</evidence>
<gene>
    <name evidence="1" type="ORF">MHYMCMPASI_00207</name>
</gene>
<name>A0A8S4BVQ2_9ACAR</name>
<proteinExistence type="predicted"/>
<protein>
    <submittedName>
        <fullName evidence="1">Uncharacterized protein</fullName>
    </submittedName>
</protein>
<keyword evidence="2" id="KW-1185">Reference proteome</keyword>
<organism evidence="1 2">
    <name type="scientific">Hyalomma marginatum</name>
    <dbReference type="NCBI Taxonomy" id="34627"/>
    <lineage>
        <taxon>Eukaryota</taxon>
        <taxon>Metazoa</taxon>
        <taxon>Ecdysozoa</taxon>
        <taxon>Arthropoda</taxon>
        <taxon>Chelicerata</taxon>
        <taxon>Arachnida</taxon>
        <taxon>Acari</taxon>
        <taxon>Parasitiformes</taxon>
        <taxon>Ixodida</taxon>
        <taxon>Ixodoidea</taxon>
        <taxon>Ixodidae</taxon>
        <taxon>Hyalomminae</taxon>
        <taxon>Hyalomma</taxon>
    </lineage>
</organism>
<dbReference type="AlphaFoldDB" id="A0A8S4BVQ2"/>
<dbReference type="Proteomes" id="UP000837675">
    <property type="component" value="Unassembled WGS sequence"/>
</dbReference>
<sequence length="40" mass="4866">MREAKEYSFQEMNLKEKITDFLKSNIGQRFTARQIAEWNI</sequence>
<accession>A0A8S4BVQ2</accession>
<reference evidence="1" key="1">
    <citation type="submission" date="2021-06" db="EMBL/GenBank/DDBJ databases">
        <authorList>
            <person name="Nardi T."/>
            <person name="Nardi T."/>
        </authorList>
    </citation>
    <scope>NUCLEOTIDE SEQUENCE</scope>
</reference>
<dbReference type="EMBL" id="CAJVAF010000060">
    <property type="protein sequence ID" value="CAG7589848.1"/>
    <property type="molecule type" value="Genomic_DNA"/>
</dbReference>
<comment type="caution">
    <text evidence="1">The sequence shown here is derived from an EMBL/GenBank/DDBJ whole genome shotgun (WGS) entry which is preliminary data.</text>
</comment>
<evidence type="ECO:0000313" key="1">
    <source>
        <dbReference type="EMBL" id="CAG7589848.1"/>
    </source>
</evidence>